<dbReference type="PROSITE" id="PS00463">
    <property type="entry name" value="ZN2_CY6_FUNGAL_1"/>
    <property type="match status" value="1"/>
</dbReference>
<evidence type="ECO:0000256" key="5">
    <source>
        <dbReference type="ARBA" id="ARBA00023242"/>
    </source>
</evidence>
<dbReference type="SUPFAM" id="SSF57701">
    <property type="entry name" value="Zn2/Cys6 DNA-binding domain"/>
    <property type="match status" value="1"/>
</dbReference>
<keyword evidence="5" id="KW-0539">Nucleus</keyword>
<dbReference type="SMART" id="SM00066">
    <property type="entry name" value="GAL4"/>
    <property type="match status" value="1"/>
</dbReference>
<dbReference type="OrthoDB" id="5423818at2759"/>
<evidence type="ECO:0000256" key="4">
    <source>
        <dbReference type="ARBA" id="ARBA00023163"/>
    </source>
</evidence>
<evidence type="ECO:0000256" key="6">
    <source>
        <dbReference type="SAM" id="MobiDB-lite"/>
    </source>
</evidence>
<keyword evidence="3" id="KW-0805">Transcription regulation</keyword>
<feature type="domain" description="Zn(2)-C6 fungal-type" evidence="7">
    <location>
        <begin position="45"/>
        <end position="75"/>
    </location>
</feature>
<feature type="compositionally biased region" description="Polar residues" evidence="6">
    <location>
        <begin position="113"/>
        <end position="124"/>
    </location>
</feature>
<feature type="region of interest" description="Disordered" evidence="6">
    <location>
        <begin position="77"/>
        <end position="124"/>
    </location>
</feature>
<dbReference type="PANTHER" id="PTHR47660">
    <property type="entry name" value="TRANSCRIPTION FACTOR WITH C2H2 AND ZN(2)-CYS(6) DNA BINDING DOMAIN (EUROFUNG)-RELATED-RELATED"/>
    <property type="match status" value="1"/>
</dbReference>
<dbReference type="AlphaFoldDB" id="A0A6A6JQE7"/>
<keyword evidence="4" id="KW-0804">Transcription</keyword>
<dbReference type="Gene3D" id="4.10.240.10">
    <property type="entry name" value="Zn(2)-C6 fungal-type DNA-binding domain"/>
    <property type="match status" value="1"/>
</dbReference>
<dbReference type="PANTHER" id="PTHR47660:SF3">
    <property type="entry name" value="FINGER DOMAIN PROTEIN, PUTATIVE (AFU_ORTHOLOGUE AFUA_4G03310)-RELATED"/>
    <property type="match status" value="1"/>
</dbReference>
<evidence type="ECO:0000256" key="2">
    <source>
        <dbReference type="ARBA" id="ARBA00022833"/>
    </source>
</evidence>
<accession>A0A6A6JQE7</accession>
<dbReference type="InterPro" id="IPR001138">
    <property type="entry name" value="Zn2Cys6_DnaBD"/>
</dbReference>
<protein>
    <recommendedName>
        <fullName evidence="7">Zn(2)-C6 fungal-type domain-containing protein</fullName>
    </recommendedName>
</protein>
<organism evidence="8 9">
    <name type="scientific">Westerdykella ornata</name>
    <dbReference type="NCBI Taxonomy" id="318751"/>
    <lineage>
        <taxon>Eukaryota</taxon>
        <taxon>Fungi</taxon>
        <taxon>Dikarya</taxon>
        <taxon>Ascomycota</taxon>
        <taxon>Pezizomycotina</taxon>
        <taxon>Dothideomycetes</taxon>
        <taxon>Pleosporomycetidae</taxon>
        <taxon>Pleosporales</taxon>
        <taxon>Sporormiaceae</taxon>
        <taxon>Westerdykella</taxon>
    </lineage>
</organism>
<dbReference type="CDD" id="cd00067">
    <property type="entry name" value="GAL4"/>
    <property type="match status" value="1"/>
</dbReference>
<proteinExistence type="predicted"/>
<sequence>MYETDAGTIVRCELCNKPFDKPSTLKRHGYYCRSRKGVTSPRSRSCIACARGKVRCNNARPTCSRCSQRNLTCIYPTSKGPNTTRSRLQGNRNASLPASDSPLPRPRRPSASVNTTPTTDSTVQFPHDAFNSVLQGEDYLDTLWSDDFRDLEFPLLVDPQSGVGPEDALLQITTPNQCISYPDALTVPTEHELAQIPQVNLTMTPTQTPRAFTNRSKLGAGALTIANLMKHMLNSYPLLIHTHNSLPPFIHPRLLSQDARHGHLESLANCINLVRMVGSGIQGSGKLFWKNVRLECERLLDEHRAYTKWELLAGMQALSIYAIKRLGEGETDDNNVDHLLVMAIAALARRLGSICYDDAPTDQTDQSSWEEWIFDESRRRLAIIFRALNMLVYFDPAALCEMQPDLIIAALPAGKHLWQANDQITWKAEIRKEPDPLAMVAVTANGELVRLDDGQQHCGAKTLRYSSASSQSFKTWEEWCSGTDEFGSLVMLIASFIGVAMAEQKLRPHRPILERMPLSGGREIAAPTWTA</sequence>
<dbReference type="RefSeq" id="XP_033655882.1">
    <property type="nucleotide sequence ID" value="XM_033797974.1"/>
</dbReference>
<evidence type="ECO:0000313" key="9">
    <source>
        <dbReference type="Proteomes" id="UP000800097"/>
    </source>
</evidence>
<evidence type="ECO:0000313" key="8">
    <source>
        <dbReference type="EMBL" id="KAF2278343.1"/>
    </source>
</evidence>
<gene>
    <name evidence="8" type="ORF">EI97DRAFT_431584</name>
</gene>
<evidence type="ECO:0000259" key="7">
    <source>
        <dbReference type="PROSITE" id="PS50048"/>
    </source>
</evidence>
<dbReference type="GO" id="GO:0008270">
    <property type="term" value="F:zinc ion binding"/>
    <property type="evidence" value="ECO:0007669"/>
    <property type="project" value="InterPro"/>
</dbReference>
<dbReference type="Pfam" id="PF00172">
    <property type="entry name" value="Zn_clus"/>
    <property type="match status" value="1"/>
</dbReference>
<dbReference type="EMBL" id="ML986488">
    <property type="protein sequence ID" value="KAF2278343.1"/>
    <property type="molecule type" value="Genomic_DNA"/>
</dbReference>
<dbReference type="Proteomes" id="UP000800097">
    <property type="component" value="Unassembled WGS sequence"/>
</dbReference>
<dbReference type="GeneID" id="54551149"/>
<dbReference type="PRINTS" id="PR00755">
    <property type="entry name" value="AFLATOXINBRP"/>
</dbReference>
<dbReference type="InterPro" id="IPR036864">
    <property type="entry name" value="Zn2-C6_fun-type_DNA-bd_sf"/>
</dbReference>
<evidence type="ECO:0000256" key="3">
    <source>
        <dbReference type="ARBA" id="ARBA00023015"/>
    </source>
</evidence>
<evidence type="ECO:0000256" key="1">
    <source>
        <dbReference type="ARBA" id="ARBA00022723"/>
    </source>
</evidence>
<keyword evidence="1" id="KW-0479">Metal-binding</keyword>
<dbReference type="PROSITE" id="PS50048">
    <property type="entry name" value="ZN2_CY6_FUNGAL_2"/>
    <property type="match status" value="1"/>
</dbReference>
<name>A0A6A6JQE7_WESOR</name>
<keyword evidence="2" id="KW-0862">Zinc</keyword>
<feature type="compositionally biased region" description="Polar residues" evidence="6">
    <location>
        <begin position="79"/>
        <end position="93"/>
    </location>
</feature>
<dbReference type="GO" id="GO:0000981">
    <property type="term" value="F:DNA-binding transcription factor activity, RNA polymerase II-specific"/>
    <property type="evidence" value="ECO:0007669"/>
    <property type="project" value="InterPro"/>
</dbReference>
<reference evidence="8" key="1">
    <citation type="journal article" date="2020" name="Stud. Mycol.">
        <title>101 Dothideomycetes genomes: a test case for predicting lifestyles and emergence of pathogens.</title>
        <authorList>
            <person name="Haridas S."/>
            <person name="Albert R."/>
            <person name="Binder M."/>
            <person name="Bloem J."/>
            <person name="Labutti K."/>
            <person name="Salamov A."/>
            <person name="Andreopoulos B."/>
            <person name="Baker S."/>
            <person name="Barry K."/>
            <person name="Bills G."/>
            <person name="Bluhm B."/>
            <person name="Cannon C."/>
            <person name="Castanera R."/>
            <person name="Culley D."/>
            <person name="Daum C."/>
            <person name="Ezra D."/>
            <person name="Gonzalez J."/>
            <person name="Henrissat B."/>
            <person name="Kuo A."/>
            <person name="Liang C."/>
            <person name="Lipzen A."/>
            <person name="Lutzoni F."/>
            <person name="Magnuson J."/>
            <person name="Mondo S."/>
            <person name="Nolan M."/>
            <person name="Ohm R."/>
            <person name="Pangilinan J."/>
            <person name="Park H.-J."/>
            <person name="Ramirez L."/>
            <person name="Alfaro M."/>
            <person name="Sun H."/>
            <person name="Tritt A."/>
            <person name="Yoshinaga Y."/>
            <person name="Zwiers L.-H."/>
            <person name="Turgeon B."/>
            <person name="Goodwin S."/>
            <person name="Spatafora J."/>
            <person name="Crous P."/>
            <person name="Grigoriev I."/>
        </authorList>
    </citation>
    <scope>NUCLEOTIDE SEQUENCE</scope>
    <source>
        <strain evidence="8">CBS 379.55</strain>
    </source>
</reference>
<keyword evidence="9" id="KW-1185">Reference proteome</keyword>